<evidence type="ECO:0000313" key="2">
    <source>
        <dbReference type="Proteomes" id="UP000073923"/>
    </source>
</evidence>
<reference evidence="1 2" key="1">
    <citation type="journal article" date="2016" name="Front. Microbiol.">
        <title>Genomic Resource of Rice Seed Associated Bacteria.</title>
        <authorList>
            <person name="Midha S."/>
            <person name="Bansal K."/>
            <person name="Sharma S."/>
            <person name="Kumar N."/>
            <person name="Patil P.P."/>
            <person name="Chaudhry V."/>
            <person name="Patil P.B."/>
        </authorList>
    </citation>
    <scope>NUCLEOTIDE SEQUENCE [LARGE SCALE GENOMIC DNA]</scope>
    <source>
        <strain evidence="1 2">NS355</strain>
    </source>
</reference>
<dbReference type="EMBL" id="LDTF01000007">
    <property type="protein sequence ID" value="KTW00911.1"/>
    <property type="molecule type" value="Genomic_DNA"/>
</dbReference>
<evidence type="ECO:0000313" key="1">
    <source>
        <dbReference type="EMBL" id="KTW00911.1"/>
    </source>
</evidence>
<gene>
    <name evidence="1" type="ORF">NS355_01530</name>
</gene>
<organism evidence="1 2">
    <name type="scientific">Sphingomonas yabuuchiae</name>
    <dbReference type="NCBI Taxonomy" id="172044"/>
    <lineage>
        <taxon>Bacteria</taxon>
        <taxon>Pseudomonadati</taxon>
        <taxon>Pseudomonadota</taxon>
        <taxon>Alphaproteobacteria</taxon>
        <taxon>Sphingomonadales</taxon>
        <taxon>Sphingomonadaceae</taxon>
        <taxon>Sphingomonas</taxon>
    </lineage>
</organism>
<dbReference type="AlphaFoldDB" id="A0A147IYM8"/>
<protein>
    <submittedName>
        <fullName evidence="1">Uncharacterized protein</fullName>
    </submittedName>
</protein>
<name>A0A147IYM8_9SPHN</name>
<dbReference type="Proteomes" id="UP000073923">
    <property type="component" value="Unassembled WGS sequence"/>
</dbReference>
<sequence length="96" mass="10726">MAAQIAQRSQSIQGAGNDRFRDVQGARQTAYRMGTWAQVDDEQQGHLPIGQIGFARTDIIDKGAHPGEQRLRVVWIGHGWRFQWLCRALPGVVSLS</sequence>
<proteinExistence type="predicted"/>
<comment type="caution">
    <text evidence="1">The sequence shown here is derived from an EMBL/GenBank/DDBJ whole genome shotgun (WGS) entry which is preliminary data.</text>
</comment>
<accession>A0A147IYM8</accession>